<dbReference type="InterPro" id="IPR037171">
    <property type="entry name" value="NagB/RpiA_transferase-like"/>
</dbReference>
<dbReference type="EC" id="5.3.1.6" evidence="3"/>
<dbReference type="HAMAP" id="MF_00170">
    <property type="entry name" value="Rib_5P_isom_A"/>
    <property type="match status" value="1"/>
</dbReference>
<keyword evidence="2 3" id="KW-0413">Isomerase</keyword>
<organism evidence="4 5">
    <name type="scientific">Sulfobacillus benefaciens</name>
    <dbReference type="NCBI Taxonomy" id="453960"/>
    <lineage>
        <taxon>Bacteria</taxon>
        <taxon>Bacillati</taxon>
        <taxon>Bacillota</taxon>
        <taxon>Clostridia</taxon>
        <taxon>Eubacteriales</taxon>
        <taxon>Clostridiales Family XVII. Incertae Sedis</taxon>
        <taxon>Sulfobacillus</taxon>
    </lineage>
</organism>
<comment type="subunit">
    <text evidence="3">Homodimer.</text>
</comment>
<reference evidence="4 5" key="1">
    <citation type="journal article" date="2014" name="BMC Genomics">
        <title>Comparison of environmental and isolate Sulfobacillus genomes reveals diverse carbon, sulfur, nitrogen, and hydrogen metabolisms.</title>
        <authorList>
            <person name="Justice N.B."/>
            <person name="Norman A."/>
            <person name="Brown C.T."/>
            <person name="Singh A."/>
            <person name="Thomas B.C."/>
            <person name="Banfield J.F."/>
        </authorList>
    </citation>
    <scope>NUCLEOTIDE SEQUENCE [LARGE SCALE GENOMIC DNA]</scope>
    <source>
        <strain evidence="4">AMDSBA1</strain>
    </source>
</reference>
<feature type="binding site" evidence="3">
    <location>
        <position position="124"/>
    </location>
    <ligand>
        <name>substrate</name>
    </ligand>
</feature>
<name>A0A2T2WWD1_9FIRM</name>
<dbReference type="PANTHER" id="PTHR43748">
    <property type="entry name" value="RIBOSE-5-PHOSPHATE ISOMERASE 3, CHLOROPLASTIC-RELATED"/>
    <property type="match status" value="1"/>
</dbReference>
<dbReference type="CDD" id="cd01398">
    <property type="entry name" value="RPI_A"/>
    <property type="match status" value="1"/>
</dbReference>
<dbReference type="GO" id="GO:0009052">
    <property type="term" value="P:pentose-phosphate shunt, non-oxidative branch"/>
    <property type="evidence" value="ECO:0007669"/>
    <property type="project" value="UniProtKB-UniRule"/>
</dbReference>
<comment type="caution">
    <text evidence="4">The sequence shown here is derived from an EMBL/GenBank/DDBJ whole genome shotgun (WGS) entry which is preliminary data.</text>
</comment>
<protein>
    <recommendedName>
        <fullName evidence="3">Ribose-5-phosphate isomerase A</fullName>
        <ecNumber evidence="3">5.3.1.6</ecNumber>
    </recommendedName>
    <alternativeName>
        <fullName evidence="3">Phosphoriboisomerase A</fullName>
        <shortName evidence="3">PRI</shortName>
    </alternativeName>
</protein>
<dbReference type="SUPFAM" id="SSF100950">
    <property type="entry name" value="NagB/RpiA/CoA transferase-like"/>
    <property type="match status" value="1"/>
</dbReference>
<evidence type="ECO:0000256" key="2">
    <source>
        <dbReference type="ARBA" id="ARBA00023235"/>
    </source>
</evidence>
<dbReference type="Gene3D" id="3.40.50.1360">
    <property type="match status" value="1"/>
</dbReference>
<feature type="active site" description="Proton acceptor" evidence="3">
    <location>
        <position position="106"/>
    </location>
</feature>
<dbReference type="Proteomes" id="UP000242699">
    <property type="component" value="Unassembled WGS sequence"/>
</dbReference>
<dbReference type="PANTHER" id="PTHR43748:SF3">
    <property type="entry name" value="RIBOSE-5-PHOSPHATE ISOMERASE 3, CHLOROPLASTIC-RELATED"/>
    <property type="match status" value="1"/>
</dbReference>
<gene>
    <name evidence="3" type="primary">rpiA</name>
    <name evidence="4" type="ORF">C7B43_13775</name>
</gene>
<dbReference type="FunFam" id="3.40.50.1360:FF:000001">
    <property type="entry name" value="Ribose-5-phosphate isomerase A"/>
    <property type="match status" value="1"/>
</dbReference>
<sequence>MDRLDQAKKMAAERAVDFVEDGMVVGLGTGSTAMWAIRRLGERVKEGLNVHAIGTSSQTEELARSLHIPLVTFAEIKELDLAIDGADEVAHDLSLTKGGGGALLREKLVASAARRFLVIIDQTKRVHHLGRFLLPVEVVPFGWELTQFRIKTQGCTAKLRILGDHEEPYVSDNGNYILDCDFKEIADPRSLHRDLKALPGVVETGLFIDMVYAVIESDGVDVSVEYKGLG</sequence>
<dbReference type="NCBIfam" id="TIGR00021">
    <property type="entry name" value="rpiA"/>
    <property type="match status" value="1"/>
</dbReference>
<feature type="binding site" evidence="3">
    <location>
        <begin position="97"/>
        <end position="100"/>
    </location>
    <ligand>
        <name>substrate</name>
    </ligand>
</feature>
<comment type="function">
    <text evidence="3">Catalyzes the reversible conversion of ribose-5-phosphate to ribulose 5-phosphate.</text>
</comment>
<dbReference type="NCBIfam" id="NF001924">
    <property type="entry name" value="PRK00702.1"/>
    <property type="match status" value="1"/>
</dbReference>
<evidence type="ECO:0000313" key="5">
    <source>
        <dbReference type="Proteomes" id="UP000242699"/>
    </source>
</evidence>
<comment type="similarity">
    <text evidence="3">Belongs to the ribose 5-phosphate isomerase family.</text>
</comment>
<dbReference type="SUPFAM" id="SSF75445">
    <property type="entry name" value="D-ribose-5-phosphate isomerase (RpiA), lid domain"/>
    <property type="match status" value="1"/>
</dbReference>
<evidence type="ECO:0000256" key="3">
    <source>
        <dbReference type="HAMAP-Rule" id="MF_00170"/>
    </source>
</evidence>
<evidence type="ECO:0000313" key="4">
    <source>
        <dbReference type="EMBL" id="PSR26540.1"/>
    </source>
</evidence>
<feature type="binding site" evidence="3">
    <location>
        <begin position="29"/>
        <end position="32"/>
    </location>
    <ligand>
        <name>substrate</name>
    </ligand>
</feature>
<comment type="catalytic activity">
    <reaction evidence="1 3">
        <text>aldehydo-D-ribose 5-phosphate = D-ribulose 5-phosphate</text>
        <dbReference type="Rhea" id="RHEA:14657"/>
        <dbReference type="ChEBI" id="CHEBI:58121"/>
        <dbReference type="ChEBI" id="CHEBI:58273"/>
        <dbReference type="EC" id="5.3.1.6"/>
    </reaction>
</comment>
<dbReference type="InterPro" id="IPR050262">
    <property type="entry name" value="Ribose-5P_isomerase"/>
</dbReference>
<dbReference type="UniPathway" id="UPA00115">
    <property type="reaction ID" value="UER00412"/>
</dbReference>
<accession>A0A2T2WWD1</accession>
<evidence type="ECO:0000256" key="1">
    <source>
        <dbReference type="ARBA" id="ARBA00001713"/>
    </source>
</evidence>
<dbReference type="InterPro" id="IPR004788">
    <property type="entry name" value="Ribose5P_isomerase_type_A"/>
</dbReference>
<dbReference type="EMBL" id="PXYT01000035">
    <property type="protein sequence ID" value="PSR26540.1"/>
    <property type="molecule type" value="Genomic_DNA"/>
</dbReference>
<dbReference type="AlphaFoldDB" id="A0A2T2WWD1"/>
<dbReference type="GO" id="GO:0004751">
    <property type="term" value="F:ribose-5-phosphate isomerase activity"/>
    <property type="evidence" value="ECO:0007669"/>
    <property type="project" value="UniProtKB-UniRule"/>
</dbReference>
<dbReference type="Pfam" id="PF06026">
    <property type="entry name" value="Rib_5-P_isom_A"/>
    <property type="match status" value="1"/>
</dbReference>
<comment type="pathway">
    <text evidence="3">Carbohydrate degradation; pentose phosphate pathway; D-ribose 5-phosphate from D-ribulose 5-phosphate (non-oxidative stage): step 1/1.</text>
</comment>
<dbReference type="Gene3D" id="3.30.70.260">
    <property type="match status" value="1"/>
</dbReference>
<proteinExistence type="inferred from homology"/>
<feature type="binding site" evidence="3">
    <location>
        <begin position="84"/>
        <end position="87"/>
    </location>
    <ligand>
        <name>substrate</name>
    </ligand>
</feature>
<dbReference type="InterPro" id="IPR020672">
    <property type="entry name" value="Ribose5P_isomerase_typA_subgr"/>
</dbReference>